<feature type="transmembrane region" description="Helical" evidence="8">
    <location>
        <begin position="472"/>
        <end position="493"/>
    </location>
</feature>
<evidence type="ECO:0000313" key="11">
    <source>
        <dbReference type="Proteomes" id="UP000033483"/>
    </source>
</evidence>
<dbReference type="InterPro" id="IPR036259">
    <property type="entry name" value="MFS_trans_sf"/>
</dbReference>
<dbReference type="InterPro" id="IPR003663">
    <property type="entry name" value="Sugar/inositol_transpt"/>
</dbReference>
<keyword evidence="5 8" id="KW-1133">Transmembrane helix</keyword>
<keyword evidence="3 7" id="KW-0813">Transport</keyword>
<feature type="domain" description="Major facilitator superfamily (MFS) profile" evidence="9">
    <location>
        <begin position="35"/>
        <end position="497"/>
    </location>
</feature>
<reference evidence="10 11" key="1">
    <citation type="submission" date="2015-03" db="EMBL/GenBank/DDBJ databases">
        <authorList>
            <person name="Radwan O."/>
            <person name="Al-Naeli F.A."/>
            <person name="Rendon G.A."/>
            <person name="Fields C."/>
        </authorList>
    </citation>
    <scope>NUCLEOTIDE SEQUENCE [LARGE SCALE GENOMIC DNA]</scope>
    <source>
        <strain evidence="10">CR-DP1</strain>
    </source>
</reference>
<evidence type="ECO:0000256" key="2">
    <source>
        <dbReference type="ARBA" id="ARBA00010992"/>
    </source>
</evidence>
<dbReference type="PROSITE" id="PS50850">
    <property type="entry name" value="MFS"/>
    <property type="match status" value="1"/>
</dbReference>
<evidence type="ECO:0000256" key="7">
    <source>
        <dbReference type="RuleBase" id="RU003346"/>
    </source>
</evidence>
<evidence type="ECO:0000256" key="1">
    <source>
        <dbReference type="ARBA" id="ARBA00004141"/>
    </source>
</evidence>
<dbReference type="GO" id="GO:0016020">
    <property type="term" value="C:membrane"/>
    <property type="evidence" value="ECO:0007669"/>
    <property type="project" value="UniProtKB-SubCell"/>
</dbReference>
<feature type="transmembrane region" description="Helical" evidence="8">
    <location>
        <begin position="370"/>
        <end position="393"/>
    </location>
</feature>
<feature type="transmembrane region" description="Helical" evidence="8">
    <location>
        <begin position="408"/>
        <end position="430"/>
    </location>
</feature>
<keyword evidence="6 8" id="KW-0472">Membrane</keyword>
<comment type="subcellular location">
    <subcellularLocation>
        <location evidence="1">Membrane</location>
        <topology evidence="1">Multi-pass membrane protein</topology>
    </subcellularLocation>
</comment>
<dbReference type="PANTHER" id="PTHR48022">
    <property type="entry name" value="PLASTIDIC GLUCOSE TRANSPORTER 4"/>
    <property type="match status" value="1"/>
</dbReference>
<dbReference type="PROSITE" id="PS00216">
    <property type="entry name" value="SUGAR_TRANSPORT_1"/>
    <property type="match status" value="1"/>
</dbReference>
<dbReference type="PANTHER" id="PTHR48022:SF66">
    <property type="entry name" value="MFS HEXOSE TRANSPORTER"/>
    <property type="match status" value="1"/>
</dbReference>
<dbReference type="AlphaFoldDB" id="A0A0F4ZEE3"/>
<dbReference type="InterPro" id="IPR005829">
    <property type="entry name" value="Sugar_transporter_CS"/>
</dbReference>
<keyword evidence="11" id="KW-1185">Reference proteome</keyword>
<dbReference type="InterPro" id="IPR020846">
    <property type="entry name" value="MFS_dom"/>
</dbReference>
<dbReference type="Proteomes" id="UP000033483">
    <property type="component" value="Unassembled WGS sequence"/>
</dbReference>
<dbReference type="GO" id="GO:0005351">
    <property type="term" value="F:carbohydrate:proton symporter activity"/>
    <property type="evidence" value="ECO:0007669"/>
    <property type="project" value="TreeGrafter"/>
</dbReference>
<evidence type="ECO:0000256" key="8">
    <source>
        <dbReference type="SAM" id="Phobius"/>
    </source>
</evidence>
<evidence type="ECO:0000256" key="3">
    <source>
        <dbReference type="ARBA" id="ARBA00022448"/>
    </source>
</evidence>
<dbReference type="InterPro" id="IPR050360">
    <property type="entry name" value="MFS_Sugar_Transporters"/>
</dbReference>
<evidence type="ECO:0000256" key="5">
    <source>
        <dbReference type="ARBA" id="ARBA00022989"/>
    </source>
</evidence>
<feature type="transmembrane region" description="Helical" evidence="8">
    <location>
        <begin position="211"/>
        <end position="234"/>
    </location>
</feature>
<name>A0A0F4ZEE3_9PEZI</name>
<keyword evidence="4 8" id="KW-0812">Transmembrane</keyword>
<organism evidence="10 11">
    <name type="scientific">Thielaviopsis punctulata</name>
    <dbReference type="NCBI Taxonomy" id="72032"/>
    <lineage>
        <taxon>Eukaryota</taxon>
        <taxon>Fungi</taxon>
        <taxon>Dikarya</taxon>
        <taxon>Ascomycota</taxon>
        <taxon>Pezizomycotina</taxon>
        <taxon>Sordariomycetes</taxon>
        <taxon>Hypocreomycetidae</taxon>
        <taxon>Microascales</taxon>
        <taxon>Ceratocystidaceae</taxon>
        <taxon>Thielaviopsis</taxon>
    </lineage>
</organism>
<dbReference type="OrthoDB" id="6133115at2759"/>
<evidence type="ECO:0000259" key="9">
    <source>
        <dbReference type="PROSITE" id="PS50850"/>
    </source>
</evidence>
<dbReference type="EMBL" id="LAEV01001304">
    <property type="protein sequence ID" value="KKA28486.1"/>
    <property type="molecule type" value="Genomic_DNA"/>
</dbReference>
<comment type="similarity">
    <text evidence="2 7">Belongs to the major facilitator superfamily. Sugar transporter (TC 2.A.1.1) family.</text>
</comment>
<evidence type="ECO:0000256" key="4">
    <source>
        <dbReference type="ARBA" id="ARBA00022692"/>
    </source>
</evidence>
<evidence type="ECO:0000256" key="6">
    <source>
        <dbReference type="ARBA" id="ARBA00023136"/>
    </source>
</evidence>
<dbReference type="FunFam" id="1.20.1250.20:FF:000117">
    <property type="entry name" value="MFS hexose transporter"/>
    <property type="match status" value="1"/>
</dbReference>
<comment type="caution">
    <text evidence="10">The sequence shown here is derived from an EMBL/GenBank/DDBJ whole genome shotgun (WGS) entry which is preliminary data.</text>
</comment>
<dbReference type="Gene3D" id="1.20.1250.20">
    <property type="entry name" value="MFS general substrate transporter like domains"/>
    <property type="match status" value="1"/>
</dbReference>
<feature type="transmembrane region" description="Helical" evidence="8">
    <location>
        <begin position="123"/>
        <end position="141"/>
    </location>
</feature>
<dbReference type="InterPro" id="IPR005828">
    <property type="entry name" value="MFS_sugar_transport-like"/>
</dbReference>
<feature type="transmembrane region" description="Helical" evidence="8">
    <location>
        <begin position="94"/>
        <end position="111"/>
    </location>
</feature>
<accession>A0A0F4ZEE3</accession>
<feature type="transmembrane region" description="Helical" evidence="8">
    <location>
        <begin position="304"/>
        <end position="322"/>
    </location>
</feature>
<dbReference type="SUPFAM" id="SSF103473">
    <property type="entry name" value="MFS general substrate transporter"/>
    <property type="match status" value="1"/>
</dbReference>
<proteinExistence type="inferred from homology"/>
<sequence length="547" mass="61590">MVAIANSAGAGQVAAPQFEYVNWRKEPHLRRLYFMSLFLLIGAATTGYDGMLSNTCQQMNTFKHFFSREHLGEQGGVFIWHEDTQEWTTNSNRLGIMINMFNIGSIVAFFVTPYSADRWGRKIVIVVGCVLMIVGSFISAFTNGYGMWLGGRFILGFGNSLSQMCSPLLLIEICHPQHRGPMSTTYNCIWNLGALIVSCIGWGTSRITNNWSWRSITLIQALPSIIQLVGIWWLPESPRYLINKDRNEEALAILTRHHGGGNVNDATVQFQYREIKQTIDADKQADQATSYIDFLKTRGNRWRLAIIISLGIISQYSGNAMFSNYIDTIYEGAGITSENQKLALSAGKTMLDLIVSVTAAMHVDRFGRRPLFLTAITGMVISFASWTVCGAIYENSHETNQKSGNAQIVFIWLFGVSYDLAFSGLLVSYAMEVLPFHLRAKGMMIMNITVQAVLAIGNQTNMTAWNNMPHHWNFMLFYTIWDLCELVFIYFFYVETKGPTLEEIARIFDGDKAVVEHIDMAQLDKELKSVEHAETVVAYEEKSKSAA</sequence>
<feature type="transmembrane region" description="Helical" evidence="8">
    <location>
        <begin position="32"/>
        <end position="51"/>
    </location>
</feature>
<dbReference type="Pfam" id="PF00083">
    <property type="entry name" value="Sugar_tr"/>
    <property type="match status" value="1"/>
</dbReference>
<dbReference type="NCBIfam" id="TIGR00879">
    <property type="entry name" value="SP"/>
    <property type="match status" value="1"/>
</dbReference>
<gene>
    <name evidence="10" type="ORF">TD95_003215</name>
</gene>
<feature type="transmembrane region" description="Helical" evidence="8">
    <location>
        <begin position="442"/>
        <end position="460"/>
    </location>
</feature>
<evidence type="ECO:0000313" key="10">
    <source>
        <dbReference type="EMBL" id="KKA28486.1"/>
    </source>
</evidence>
<feature type="transmembrane region" description="Helical" evidence="8">
    <location>
        <begin position="186"/>
        <end position="205"/>
    </location>
</feature>
<protein>
    <recommendedName>
        <fullName evidence="9">Major facilitator superfamily (MFS) profile domain-containing protein</fullName>
    </recommendedName>
</protein>